<evidence type="ECO:0000313" key="3">
    <source>
        <dbReference type="EMBL" id="CAL4777861.1"/>
    </source>
</evidence>
<reference evidence="3 4" key="2">
    <citation type="submission" date="2024-05" db="EMBL/GenBank/DDBJ databases">
        <authorList>
            <person name="Chen Y."/>
            <person name="Shah S."/>
            <person name="Dougan E. K."/>
            <person name="Thang M."/>
            <person name="Chan C."/>
        </authorList>
    </citation>
    <scope>NUCLEOTIDE SEQUENCE [LARGE SCALE GENOMIC DNA]</scope>
</reference>
<gene>
    <name evidence="2" type="ORF">C1SCF055_LOCUS17529</name>
</gene>
<dbReference type="EMBL" id="CAMXCT020001489">
    <property type="protein sequence ID" value="CAL1143924.1"/>
    <property type="molecule type" value="Genomic_DNA"/>
</dbReference>
<dbReference type="OrthoDB" id="410906at2759"/>
<reference evidence="2" key="1">
    <citation type="submission" date="2022-10" db="EMBL/GenBank/DDBJ databases">
        <authorList>
            <person name="Chen Y."/>
            <person name="Dougan E. K."/>
            <person name="Chan C."/>
            <person name="Rhodes N."/>
            <person name="Thang M."/>
        </authorList>
    </citation>
    <scope>NUCLEOTIDE SEQUENCE</scope>
</reference>
<dbReference type="Proteomes" id="UP001152797">
    <property type="component" value="Unassembled WGS sequence"/>
</dbReference>
<feature type="compositionally biased region" description="Polar residues" evidence="1">
    <location>
        <begin position="143"/>
        <end position="161"/>
    </location>
</feature>
<dbReference type="EMBL" id="CAMXCT030001489">
    <property type="protein sequence ID" value="CAL4777861.1"/>
    <property type="molecule type" value="Genomic_DNA"/>
</dbReference>
<proteinExistence type="predicted"/>
<evidence type="ECO:0000256" key="1">
    <source>
        <dbReference type="SAM" id="MobiDB-lite"/>
    </source>
</evidence>
<dbReference type="EMBL" id="CAMXCT010001489">
    <property type="protein sequence ID" value="CAI3990549.1"/>
    <property type="molecule type" value="Genomic_DNA"/>
</dbReference>
<evidence type="ECO:0000313" key="2">
    <source>
        <dbReference type="EMBL" id="CAI3990549.1"/>
    </source>
</evidence>
<dbReference type="AlphaFoldDB" id="A0A9P1CF78"/>
<protein>
    <submittedName>
        <fullName evidence="3">Sodium/hydrogen exchanger 3</fullName>
    </submittedName>
</protein>
<keyword evidence="4" id="KW-1185">Reference proteome</keyword>
<sequence>MSPISCVFTLSAFSRESLMDVRWFLDGLPKTTGLCAHWHSILKMGSTKQAMFLDRIFHLHDIQRRRAGRACVTRLSQEQWVAEIDSICVQTYIYDNMVISKDPKGNPQFSLETLKKVKLGIMEGDFADDAANHLLAKDPNFKPSDSSMWQDNAPPTDTLDPTSGVPLGAADDKLQNLSKDARQKAWEHDSLSLARDVSAIAKMHEKVVKNEKSQRLQRIAHVRSENIVGGSVVTHHMEQHAKHTAGTEGDLINVTEQFIASRKSSAGALLVWADLTKFGRLGTSDLNYVVSIAHKALSKMPAKSIAFFIAPHLVSEKVSGGQRGEIRRIEDKFDSRSMLNYLISIRMECPPATKRVSLHMLGWAVMLETGAEDNVFRNSQLLLDRSTRQAVPWASESTYIVPASEKDALPHASEGHRSLSEVQESAQLLTGTDLPNTVLASLFGKLTTSSALVINATPYDGCLESTLLTWHQFNEMKVDFLSISRNVTTLEYVEKKIAFSLLQDFWFLFCLTKNSDFAVLTCVANQTLSNKNN</sequence>
<evidence type="ECO:0000313" key="4">
    <source>
        <dbReference type="Proteomes" id="UP001152797"/>
    </source>
</evidence>
<comment type="caution">
    <text evidence="2">The sequence shown here is derived from an EMBL/GenBank/DDBJ whole genome shotgun (WGS) entry which is preliminary data.</text>
</comment>
<organism evidence="2">
    <name type="scientific">Cladocopium goreaui</name>
    <dbReference type="NCBI Taxonomy" id="2562237"/>
    <lineage>
        <taxon>Eukaryota</taxon>
        <taxon>Sar</taxon>
        <taxon>Alveolata</taxon>
        <taxon>Dinophyceae</taxon>
        <taxon>Suessiales</taxon>
        <taxon>Symbiodiniaceae</taxon>
        <taxon>Cladocopium</taxon>
    </lineage>
</organism>
<accession>A0A9P1CF78</accession>
<name>A0A9P1CF78_9DINO</name>
<feature type="region of interest" description="Disordered" evidence="1">
    <location>
        <begin position="141"/>
        <end position="169"/>
    </location>
</feature>